<dbReference type="GO" id="GO:0006633">
    <property type="term" value="P:fatty acid biosynthetic process"/>
    <property type="evidence" value="ECO:0007669"/>
    <property type="project" value="InterPro"/>
</dbReference>
<dbReference type="KEGG" id="mag:amb4243"/>
<dbReference type="STRING" id="342108.amb4243"/>
<reference evidence="5 6" key="1">
    <citation type="journal article" date="2005" name="DNA Res.">
        <title>Complete genome sequence of the facultative anaerobic magnetotactic bacterium Magnetospirillum sp. strain AMB-1.</title>
        <authorList>
            <person name="Matsunaga T."/>
            <person name="Okamura Y."/>
            <person name="Fukuda Y."/>
            <person name="Wahyudi A.T."/>
            <person name="Murase Y."/>
            <person name="Takeyama H."/>
        </authorList>
    </citation>
    <scope>NUCLEOTIDE SEQUENCE [LARGE SCALE GENOMIC DNA]</scope>
    <source>
        <strain evidence="6">ATCC 700264 / AMB-1</strain>
    </source>
</reference>
<dbReference type="EMBL" id="AP007255">
    <property type="protein sequence ID" value="BAE53047.1"/>
    <property type="molecule type" value="Genomic_DNA"/>
</dbReference>
<evidence type="ECO:0000259" key="4">
    <source>
        <dbReference type="PROSITE" id="PS50989"/>
    </source>
</evidence>
<dbReference type="InterPro" id="IPR011763">
    <property type="entry name" value="COA_CT_C"/>
</dbReference>
<keyword evidence="6" id="KW-1185">Reference proteome</keyword>
<dbReference type="InterPro" id="IPR029045">
    <property type="entry name" value="ClpP/crotonase-like_dom_sf"/>
</dbReference>
<dbReference type="Pfam" id="PF01039">
    <property type="entry name" value="Carboxyl_trans"/>
    <property type="match status" value="1"/>
</dbReference>
<dbReference type="GO" id="GO:0004658">
    <property type="term" value="F:propionyl-CoA carboxylase activity"/>
    <property type="evidence" value="ECO:0007669"/>
    <property type="project" value="UniProtKB-ARBA"/>
</dbReference>
<dbReference type="AlphaFoldDB" id="Q2VZC8"/>
<dbReference type="FunFam" id="3.90.226.10:FF:000016">
    <property type="entry name" value="Propionyl-CoA carboxylase, beta subunit"/>
    <property type="match status" value="1"/>
</dbReference>
<dbReference type="InterPro" id="IPR000438">
    <property type="entry name" value="Acetyl_CoA_COase_Trfase_b_su"/>
</dbReference>
<sequence length="512" mass="56167">MHEIIQQLEEKREGARMGGGEKRIAAQHKRGKLTARERIELLLDPDSFEEWDMFKEHRCTDFGMDSEDNMIPGDGVVTGYGTINGRLVFVFSQDFTVFGGSLSEAHAEKICKIMDKAVQVGAPVIGLNDSGGARIQEGVASLAGYAEVFQRNVMASGVVPQISMIMGPCAGGAVYSPAMTDYIFMVKDSSYMFVTGPDVVKTVTHETVTAEELGGAVTHSTKSGVADLAFENDVEALLQLRRFMDFLPSSNREKPPVRPTSDGPERIETSLDTLIPDNANKPYDMKELILKVVDEGDFFEVQPGYAGNIIVGFARMEGRTVGIVANQPMVLAGCLDISSSIKGARFVRFCDAFNIPIVTFVDVPGFLPGTSQEYGGIIKHGAKLLYAYAECTVPKITVITRKAYGGAYDVMSSKHLRGDVNFAWPTAEIAVMGPKGAVEIIFRSDIGDAEKIAARTEEYRQKFANPFIAGHRGFIDDVIMPRNTRKRICRSLAMLKDKDVKNPWRKHGNIPL</sequence>
<dbReference type="PRINTS" id="PR01070">
    <property type="entry name" value="ACCCTRFRASEB"/>
</dbReference>
<dbReference type="GO" id="GO:0003989">
    <property type="term" value="F:acetyl-CoA carboxylase activity"/>
    <property type="evidence" value="ECO:0007669"/>
    <property type="project" value="InterPro"/>
</dbReference>
<evidence type="ECO:0000259" key="3">
    <source>
        <dbReference type="PROSITE" id="PS50980"/>
    </source>
</evidence>
<dbReference type="InterPro" id="IPR034733">
    <property type="entry name" value="AcCoA_carboxyl_beta"/>
</dbReference>
<dbReference type="Proteomes" id="UP000007058">
    <property type="component" value="Chromosome"/>
</dbReference>
<dbReference type="InterPro" id="IPR051047">
    <property type="entry name" value="AccD/PCCB"/>
</dbReference>
<dbReference type="OrthoDB" id="9803706at2"/>
<comment type="similarity">
    <text evidence="1">Belongs to the AccD/PCCB family.</text>
</comment>
<dbReference type="SUPFAM" id="SSF52096">
    <property type="entry name" value="ClpP/crotonase"/>
    <property type="match status" value="2"/>
</dbReference>
<dbReference type="Gene3D" id="3.90.226.10">
    <property type="entry name" value="2-enoyl-CoA Hydratase, Chain A, domain 1"/>
    <property type="match status" value="2"/>
</dbReference>
<dbReference type="GO" id="GO:0015977">
    <property type="term" value="P:carbon fixation"/>
    <property type="evidence" value="ECO:0007669"/>
    <property type="project" value="UniProtKB-ARBA"/>
</dbReference>
<evidence type="ECO:0000256" key="2">
    <source>
        <dbReference type="ARBA" id="ARBA00074538"/>
    </source>
</evidence>
<evidence type="ECO:0000313" key="5">
    <source>
        <dbReference type="EMBL" id="BAE53047.1"/>
    </source>
</evidence>
<dbReference type="PANTHER" id="PTHR43842:SF2">
    <property type="entry name" value="PROPIONYL-COA CARBOXYLASE BETA CHAIN, MITOCHONDRIAL"/>
    <property type="match status" value="1"/>
</dbReference>
<evidence type="ECO:0000313" key="6">
    <source>
        <dbReference type="Proteomes" id="UP000007058"/>
    </source>
</evidence>
<dbReference type="FunFam" id="3.90.226.10:FF:000017">
    <property type="entry name" value="Propionyl-CoA carboxylase subunit beta 5"/>
    <property type="match status" value="1"/>
</dbReference>
<accession>Q2VZC8</accession>
<dbReference type="HOGENOM" id="CLU_018822_6_0_5"/>
<protein>
    <recommendedName>
        <fullName evidence="2">Propionyl-CoA carboxylase beta chain</fullName>
    </recommendedName>
</protein>
<dbReference type="PROSITE" id="PS50980">
    <property type="entry name" value="COA_CT_NTER"/>
    <property type="match status" value="1"/>
</dbReference>
<dbReference type="RefSeq" id="WP_011386592.1">
    <property type="nucleotide sequence ID" value="NC_007626.1"/>
</dbReference>
<dbReference type="InterPro" id="IPR011762">
    <property type="entry name" value="COA_CT_N"/>
</dbReference>
<evidence type="ECO:0000256" key="1">
    <source>
        <dbReference type="ARBA" id="ARBA00006102"/>
    </source>
</evidence>
<dbReference type="PANTHER" id="PTHR43842">
    <property type="entry name" value="PROPIONYL-COA CARBOXYLASE BETA CHAIN"/>
    <property type="match status" value="1"/>
</dbReference>
<dbReference type="GO" id="GO:0016740">
    <property type="term" value="F:transferase activity"/>
    <property type="evidence" value="ECO:0007669"/>
    <property type="project" value="UniProtKB-KW"/>
</dbReference>
<dbReference type="PROSITE" id="PS50989">
    <property type="entry name" value="COA_CT_CTER"/>
    <property type="match status" value="1"/>
</dbReference>
<gene>
    <name evidence="5" type="ordered locus">amb4243</name>
</gene>
<organism evidence="5 6">
    <name type="scientific">Paramagnetospirillum magneticum (strain ATCC 700264 / AMB-1)</name>
    <name type="common">Magnetospirillum magneticum</name>
    <dbReference type="NCBI Taxonomy" id="342108"/>
    <lineage>
        <taxon>Bacteria</taxon>
        <taxon>Pseudomonadati</taxon>
        <taxon>Pseudomonadota</taxon>
        <taxon>Alphaproteobacteria</taxon>
        <taxon>Rhodospirillales</taxon>
        <taxon>Magnetospirillaceae</taxon>
        <taxon>Paramagnetospirillum</taxon>
    </lineage>
</organism>
<feature type="domain" description="CoA carboxyltransferase N-terminal" evidence="3">
    <location>
        <begin position="1"/>
        <end position="259"/>
    </location>
</feature>
<dbReference type="GO" id="GO:0009317">
    <property type="term" value="C:acetyl-CoA carboxylase complex"/>
    <property type="evidence" value="ECO:0007669"/>
    <property type="project" value="InterPro"/>
</dbReference>
<proteinExistence type="inferred from homology"/>
<name>Q2VZC8_PARM1</name>
<feature type="domain" description="CoA carboxyltransferase C-terminal" evidence="4">
    <location>
        <begin position="266"/>
        <end position="506"/>
    </location>
</feature>